<organism evidence="6 7">
    <name type="scientific">Kluyveromyces lactis (strain ATCC 8585 / CBS 2359 / DSM 70799 / NBRC 1267 / NRRL Y-1140 / WM37)</name>
    <name type="common">Yeast</name>
    <name type="synonym">Candida sphaerica</name>
    <dbReference type="NCBI Taxonomy" id="284590"/>
    <lineage>
        <taxon>Eukaryota</taxon>
        <taxon>Fungi</taxon>
        <taxon>Dikarya</taxon>
        <taxon>Ascomycota</taxon>
        <taxon>Saccharomycotina</taxon>
        <taxon>Saccharomycetes</taxon>
        <taxon>Saccharomycetales</taxon>
        <taxon>Saccharomycetaceae</taxon>
        <taxon>Kluyveromyces</taxon>
    </lineage>
</organism>
<evidence type="ECO:0000313" key="7">
    <source>
        <dbReference type="Proteomes" id="UP000000598"/>
    </source>
</evidence>
<dbReference type="KEGG" id="kla:KLLA0_B08129g"/>
<evidence type="ECO:0000256" key="2">
    <source>
        <dbReference type="ARBA" id="ARBA00022741"/>
    </source>
</evidence>
<dbReference type="PaxDb" id="284590-Q6CVZ7"/>
<dbReference type="GO" id="GO:0031105">
    <property type="term" value="C:septin complex"/>
    <property type="evidence" value="ECO:0007669"/>
    <property type="project" value="UniProtKB-ARBA"/>
</dbReference>
<feature type="domain" description="Septin-type G" evidence="5">
    <location>
        <begin position="146"/>
        <end position="413"/>
    </location>
</feature>
<dbReference type="PROSITE" id="PS51719">
    <property type="entry name" value="G_SEPTIN"/>
    <property type="match status" value="1"/>
</dbReference>
<proteinExistence type="inferred from homology"/>
<dbReference type="eggNOG" id="KOG2655">
    <property type="taxonomic scope" value="Eukaryota"/>
</dbReference>
<accession>Q6CVZ7</accession>
<dbReference type="Proteomes" id="UP000000598">
    <property type="component" value="Chromosome B"/>
</dbReference>
<dbReference type="EMBL" id="CR382122">
    <property type="protein sequence ID" value="CAH02285.1"/>
    <property type="molecule type" value="Genomic_DNA"/>
</dbReference>
<dbReference type="InterPro" id="IPR016491">
    <property type="entry name" value="Septin"/>
</dbReference>
<dbReference type="Pfam" id="PF00735">
    <property type="entry name" value="Septin"/>
    <property type="match status" value="1"/>
</dbReference>
<dbReference type="OMA" id="KNYKCYE"/>
<keyword evidence="2 4" id="KW-0547">Nucleotide-binding</keyword>
<dbReference type="SUPFAM" id="SSF52540">
    <property type="entry name" value="P-loop containing nucleoside triphosphate hydrolases"/>
    <property type="match status" value="1"/>
</dbReference>
<dbReference type="PANTHER" id="PTHR18884">
    <property type="entry name" value="SEPTIN"/>
    <property type="match status" value="1"/>
</dbReference>
<evidence type="ECO:0000256" key="1">
    <source>
        <dbReference type="ARBA" id="ARBA00004266"/>
    </source>
</evidence>
<dbReference type="GO" id="GO:0005525">
    <property type="term" value="F:GTP binding"/>
    <property type="evidence" value="ECO:0007669"/>
    <property type="project" value="UniProtKB-KW"/>
</dbReference>
<protein>
    <submittedName>
        <fullName evidence="6">KLLA0B08129p</fullName>
    </submittedName>
</protein>
<dbReference type="GO" id="GO:0005935">
    <property type="term" value="C:cellular bud neck"/>
    <property type="evidence" value="ECO:0007669"/>
    <property type="project" value="UniProtKB-SubCell"/>
</dbReference>
<dbReference type="AlphaFoldDB" id="Q6CVZ7"/>
<dbReference type="HOGENOM" id="CLU_017718_8_0_1"/>
<dbReference type="STRING" id="284590.Q6CVZ7"/>
<keyword evidence="3 4" id="KW-0342">GTP-binding</keyword>
<dbReference type="Gene3D" id="3.40.50.300">
    <property type="entry name" value="P-loop containing nucleotide triphosphate hydrolases"/>
    <property type="match status" value="1"/>
</dbReference>
<evidence type="ECO:0000256" key="3">
    <source>
        <dbReference type="ARBA" id="ARBA00023134"/>
    </source>
</evidence>
<evidence type="ECO:0000256" key="4">
    <source>
        <dbReference type="RuleBase" id="RU004560"/>
    </source>
</evidence>
<evidence type="ECO:0000313" key="6">
    <source>
        <dbReference type="EMBL" id="CAH02285.1"/>
    </source>
</evidence>
<gene>
    <name evidence="6" type="ORF">KLLA0_B08129g</name>
</gene>
<dbReference type="InterPro" id="IPR030379">
    <property type="entry name" value="G_SEPTIN_dom"/>
</dbReference>
<keyword evidence="7" id="KW-1185">Reference proteome</keyword>
<dbReference type="InterPro" id="IPR027417">
    <property type="entry name" value="P-loop_NTPase"/>
</dbReference>
<comment type="similarity">
    <text evidence="4">Belongs to the TRAFAC class TrmE-Era-EngA-EngB-Septin-like GTPase superfamily. Septin GTPase family.</text>
</comment>
<dbReference type="CDD" id="cd01850">
    <property type="entry name" value="CDC_Septin"/>
    <property type="match status" value="1"/>
</dbReference>
<dbReference type="InParanoid" id="Q6CVZ7"/>
<name>Q6CVZ7_KLULA</name>
<comment type="subcellular location">
    <subcellularLocation>
        <location evidence="1">Bud neck</location>
    </subcellularLocation>
</comment>
<reference evidence="6 7" key="1">
    <citation type="journal article" date="2004" name="Nature">
        <title>Genome evolution in yeasts.</title>
        <authorList>
            <consortium name="Genolevures"/>
            <person name="Dujon B."/>
            <person name="Sherman D."/>
            <person name="Fischer G."/>
            <person name="Durrens P."/>
            <person name="Casaregola S."/>
            <person name="Lafontaine I."/>
            <person name="de Montigny J."/>
            <person name="Marck C."/>
            <person name="Neuveglise C."/>
            <person name="Talla E."/>
            <person name="Goffard N."/>
            <person name="Frangeul L."/>
            <person name="Aigle M."/>
            <person name="Anthouard V."/>
            <person name="Babour A."/>
            <person name="Barbe V."/>
            <person name="Barnay S."/>
            <person name="Blanchin S."/>
            <person name="Beckerich J.M."/>
            <person name="Beyne E."/>
            <person name="Bleykasten C."/>
            <person name="Boisrame A."/>
            <person name="Boyer J."/>
            <person name="Cattolico L."/>
            <person name="Confanioleri F."/>
            <person name="de Daruvar A."/>
            <person name="Despons L."/>
            <person name="Fabre E."/>
            <person name="Fairhead C."/>
            <person name="Ferry-Dumazet H."/>
            <person name="Groppi A."/>
            <person name="Hantraye F."/>
            <person name="Hennequin C."/>
            <person name="Jauniaux N."/>
            <person name="Joyet P."/>
            <person name="Kachouri R."/>
            <person name="Kerrest A."/>
            <person name="Koszul R."/>
            <person name="Lemaire M."/>
            <person name="Lesur I."/>
            <person name="Ma L."/>
            <person name="Muller H."/>
            <person name="Nicaud J.M."/>
            <person name="Nikolski M."/>
            <person name="Oztas S."/>
            <person name="Ozier-Kalogeropoulos O."/>
            <person name="Pellenz S."/>
            <person name="Potier S."/>
            <person name="Richard G.F."/>
            <person name="Straub M.L."/>
            <person name="Suleau A."/>
            <person name="Swennene D."/>
            <person name="Tekaia F."/>
            <person name="Wesolowski-Louvel M."/>
            <person name="Westhof E."/>
            <person name="Wirth B."/>
            <person name="Zeniou-Meyer M."/>
            <person name="Zivanovic I."/>
            <person name="Bolotin-Fukuhara M."/>
            <person name="Thierry A."/>
            <person name="Bouchier C."/>
            <person name="Caudron B."/>
            <person name="Scarpelli C."/>
            <person name="Gaillardin C."/>
            <person name="Weissenbach J."/>
            <person name="Wincker P."/>
            <person name="Souciet J.L."/>
        </authorList>
    </citation>
    <scope>NUCLEOTIDE SEQUENCE [LARGE SCALE GENOMIC DNA]</scope>
    <source>
        <strain evidence="7">ATCC 8585 / CBS 2359 / DSM 70799 / NBRC 1267 / NRRL Y-1140 / WM37</strain>
    </source>
</reference>
<evidence type="ECO:0000259" key="5">
    <source>
        <dbReference type="PROSITE" id="PS51719"/>
    </source>
</evidence>
<sequence length="548" mass="63097">MNSTKNGWGSSMDHYIEATGVEYDSISYGPAKYGSNADNLEVINEQPEEECTEVKPQSQEKKEVLDSVRRLFEADSTESNSALKSLDVDINVQGDFYTLNSVMNSSTANTTQENCSKFITPSVIDEHYHIGIDSIPLQKETFIEKNGVQFTMMVVGQSGLGKTTFINTLFGTSLLPTVWESDMTERGVTKTTKIVRHESELVENGFTLRYTVIDTPGFGDLANNNFSWSPIVNYIDEQYRSYIFQEEQPLRASLKDNRIHCCLYFINLTRNGLSALDIAAMEEISKRVNLIPVIAKIDGLTSADLEMYKRKIRETLQKQEIKVCSFLDQNHPNCQTIFDTYPFGIVCSDEMVTNNEGKLVRGRKYKWGNVEVENPLHSEFTALRTVLMSKNLVDFAVGCENYYEKCRSHILLSRIQQAKTNCPDHLDLTNLDLDNPDQNGLENYKFYEAFNKKFMDDLIIEWSPEFIHKQWEAKKRLSEIVSMEEKRFKDWKQDLLNKQNLFNHEIEDLHTIVQQIRSECNELETRVNKQRPRRFSKLGLSSHSELAR</sequence>
<dbReference type="FunCoup" id="Q6CVZ7">
    <property type="interactions" value="198"/>
</dbReference>